<organism evidence="2 3">
    <name type="scientific">Monilinia fructigena</name>
    <dbReference type="NCBI Taxonomy" id="38457"/>
    <lineage>
        <taxon>Eukaryota</taxon>
        <taxon>Fungi</taxon>
        <taxon>Dikarya</taxon>
        <taxon>Ascomycota</taxon>
        <taxon>Pezizomycotina</taxon>
        <taxon>Leotiomycetes</taxon>
        <taxon>Helotiales</taxon>
        <taxon>Sclerotiniaceae</taxon>
        <taxon>Monilinia</taxon>
    </lineage>
</organism>
<feature type="compositionally biased region" description="Low complexity" evidence="1">
    <location>
        <begin position="19"/>
        <end position="30"/>
    </location>
</feature>
<name>A0A395IXA9_9HELO</name>
<protein>
    <submittedName>
        <fullName evidence="2">Uncharacterized protein</fullName>
    </submittedName>
</protein>
<dbReference type="Proteomes" id="UP000249056">
    <property type="component" value="Unassembled WGS sequence"/>
</dbReference>
<feature type="compositionally biased region" description="Pro residues" evidence="1">
    <location>
        <begin position="31"/>
        <end position="45"/>
    </location>
</feature>
<evidence type="ECO:0000313" key="2">
    <source>
        <dbReference type="EMBL" id="RAL64902.1"/>
    </source>
</evidence>
<sequence length="67" mass="7428">MAHPILPTPKSPPQHHPHNNQIHNPARARQPPTPPQPRTLPPPNPGSRNPNPNLTLQPLHRSRPALP</sequence>
<proteinExistence type="predicted"/>
<gene>
    <name evidence="2" type="ORF">DID88_001496</name>
</gene>
<feature type="compositionally biased region" description="Pro residues" evidence="1">
    <location>
        <begin position="1"/>
        <end position="12"/>
    </location>
</feature>
<dbReference type="AlphaFoldDB" id="A0A395IXA9"/>
<dbReference type="EMBL" id="QKRW01000012">
    <property type="protein sequence ID" value="RAL64902.1"/>
    <property type="molecule type" value="Genomic_DNA"/>
</dbReference>
<accession>A0A395IXA9</accession>
<evidence type="ECO:0000313" key="3">
    <source>
        <dbReference type="Proteomes" id="UP000249056"/>
    </source>
</evidence>
<feature type="region of interest" description="Disordered" evidence="1">
    <location>
        <begin position="1"/>
        <end position="67"/>
    </location>
</feature>
<reference evidence="2 3" key="1">
    <citation type="submission" date="2018-06" db="EMBL/GenBank/DDBJ databases">
        <title>Genome Sequence of the Brown Rot Fungal Pathogen Monilinia fructigena.</title>
        <authorList>
            <person name="Landi L."/>
            <person name="De Miccolis Angelini R.M."/>
            <person name="Pollastro S."/>
            <person name="Abate D."/>
            <person name="Faretra F."/>
            <person name="Romanazzi G."/>
        </authorList>
    </citation>
    <scope>NUCLEOTIDE SEQUENCE [LARGE SCALE GENOMIC DNA]</scope>
    <source>
        <strain evidence="2 3">Mfrg269</strain>
    </source>
</reference>
<comment type="caution">
    <text evidence="2">The sequence shown here is derived from an EMBL/GenBank/DDBJ whole genome shotgun (WGS) entry which is preliminary data.</text>
</comment>
<evidence type="ECO:0000256" key="1">
    <source>
        <dbReference type="SAM" id="MobiDB-lite"/>
    </source>
</evidence>
<keyword evidence="3" id="KW-1185">Reference proteome</keyword>